<dbReference type="Pfam" id="PF00684">
    <property type="entry name" value="DnaJ_CXXCXGXG"/>
    <property type="match status" value="1"/>
</dbReference>
<evidence type="ECO:0000313" key="9">
    <source>
        <dbReference type="EMBL" id="KAG6373423.1"/>
    </source>
</evidence>
<evidence type="ECO:0000313" key="10">
    <source>
        <dbReference type="Proteomes" id="UP000683000"/>
    </source>
</evidence>
<dbReference type="InterPro" id="IPR002939">
    <property type="entry name" value="DnaJ_C"/>
</dbReference>
<sequence length="438" mass="48080">MPVETELYDLLSVPSNASENDIKKAYRKKAKEHHPDKNPNDPGAAQKFQEMAAAYEILSDPNSREIYDEEGMDGFTGPGGRSGGMPSDATDIFAQFFGGGATFFDFAGGPGPSRRKGEDTEIPYQVTLEDLYNGKSVKISMEKEVICGTCNGTGARGNAKPKECTLCEGKGWTLTQTHIAPSRFGMMRVKCSECNGEGSKIREKDRCKKCKGEKTVKEKTRQEIFIEKGMPDGHRIVLAGAGDQQPNIPPGDVIFRLKASQHNSFERSGCDLLANVKITLSEALLGFSRILITQLDGRGVSVSSPPGKIITPGQTIKLRGEGMPTFKNPDQRGDLYLVLDIEMPNTEWLRRVDRAALEKLLPPKKANIEPAPEIIDVAAFEEAELEDVRARCFPASSDFFDEDFASQFGGGDEDDWEGDDDDDDDDHGMGGEPECRHQ</sequence>
<name>A0A8I2YLJ3_9AGAM</name>
<evidence type="ECO:0000256" key="4">
    <source>
        <dbReference type="ARBA" id="ARBA00022833"/>
    </source>
</evidence>
<feature type="region of interest" description="Disordered" evidence="6">
    <location>
        <begin position="402"/>
        <end position="438"/>
    </location>
</feature>
<dbReference type="PROSITE" id="PS51188">
    <property type="entry name" value="ZF_CR"/>
    <property type="match status" value="1"/>
</dbReference>
<keyword evidence="10" id="KW-1185">Reference proteome</keyword>
<dbReference type="EMBL" id="JAGFBS010000022">
    <property type="protein sequence ID" value="KAG6373423.1"/>
    <property type="molecule type" value="Genomic_DNA"/>
</dbReference>
<dbReference type="FunFam" id="2.10.230.10:FF:000001">
    <property type="entry name" value="DnaJ subfamily A member 2"/>
    <property type="match status" value="1"/>
</dbReference>
<evidence type="ECO:0000259" key="8">
    <source>
        <dbReference type="PROSITE" id="PS51188"/>
    </source>
</evidence>
<feature type="compositionally biased region" description="Acidic residues" evidence="6">
    <location>
        <begin position="411"/>
        <end position="426"/>
    </location>
</feature>
<evidence type="ECO:0000256" key="5">
    <source>
        <dbReference type="PROSITE-ProRule" id="PRU00546"/>
    </source>
</evidence>
<comment type="caution">
    <text evidence="9">The sequence shown here is derived from an EMBL/GenBank/DDBJ whole genome shotgun (WGS) entry which is preliminary data.</text>
</comment>
<dbReference type="PROSITE" id="PS50076">
    <property type="entry name" value="DNAJ_2"/>
    <property type="match status" value="1"/>
</dbReference>
<dbReference type="Gene3D" id="1.10.287.110">
    <property type="entry name" value="DnaJ domain"/>
    <property type="match status" value="1"/>
</dbReference>
<dbReference type="PRINTS" id="PR00625">
    <property type="entry name" value="JDOMAIN"/>
</dbReference>
<dbReference type="GO" id="GO:0030544">
    <property type="term" value="F:Hsp70 protein binding"/>
    <property type="evidence" value="ECO:0007669"/>
    <property type="project" value="InterPro"/>
</dbReference>
<dbReference type="InterPro" id="IPR036410">
    <property type="entry name" value="HSP_DnaJ_Cys-rich_dom_sf"/>
</dbReference>
<reference evidence="9" key="1">
    <citation type="submission" date="2021-03" db="EMBL/GenBank/DDBJ databases">
        <title>Evolutionary innovations through gain and loss of genes in the ectomycorrhizal Boletales.</title>
        <authorList>
            <person name="Wu G."/>
            <person name="Miyauchi S."/>
            <person name="Morin E."/>
            <person name="Yang Z.-L."/>
            <person name="Xu J."/>
            <person name="Martin F.M."/>
        </authorList>
    </citation>
    <scope>NUCLEOTIDE SEQUENCE</scope>
    <source>
        <strain evidence="9">BR01</strain>
    </source>
</reference>
<dbReference type="HAMAP" id="MF_01152">
    <property type="entry name" value="DnaJ"/>
    <property type="match status" value="1"/>
</dbReference>
<dbReference type="SUPFAM" id="SSF49493">
    <property type="entry name" value="HSP40/DnaJ peptide-binding domain"/>
    <property type="match status" value="2"/>
</dbReference>
<accession>A0A8I2YLJ3</accession>
<dbReference type="GO" id="GO:0051082">
    <property type="term" value="F:unfolded protein binding"/>
    <property type="evidence" value="ECO:0007669"/>
    <property type="project" value="InterPro"/>
</dbReference>
<dbReference type="InterPro" id="IPR008971">
    <property type="entry name" value="HSP40/DnaJ_pept-bd"/>
</dbReference>
<dbReference type="GO" id="GO:0005524">
    <property type="term" value="F:ATP binding"/>
    <property type="evidence" value="ECO:0007669"/>
    <property type="project" value="InterPro"/>
</dbReference>
<dbReference type="InterPro" id="IPR001623">
    <property type="entry name" value="DnaJ_domain"/>
</dbReference>
<dbReference type="SUPFAM" id="SSF46565">
    <property type="entry name" value="Chaperone J-domain"/>
    <property type="match status" value="1"/>
</dbReference>
<evidence type="ECO:0008006" key="11">
    <source>
        <dbReference type="Google" id="ProtNLM"/>
    </source>
</evidence>
<dbReference type="GO" id="GO:0006457">
    <property type="term" value="P:protein folding"/>
    <property type="evidence" value="ECO:0007669"/>
    <property type="project" value="InterPro"/>
</dbReference>
<evidence type="ECO:0000256" key="6">
    <source>
        <dbReference type="SAM" id="MobiDB-lite"/>
    </source>
</evidence>
<feature type="domain" description="CR-type" evidence="8">
    <location>
        <begin position="134"/>
        <end position="219"/>
    </location>
</feature>
<dbReference type="PROSITE" id="PS00636">
    <property type="entry name" value="DNAJ_1"/>
    <property type="match status" value="1"/>
</dbReference>
<dbReference type="CDD" id="cd06257">
    <property type="entry name" value="DnaJ"/>
    <property type="match status" value="1"/>
</dbReference>
<dbReference type="GO" id="GO:0009408">
    <property type="term" value="P:response to heat"/>
    <property type="evidence" value="ECO:0007669"/>
    <property type="project" value="InterPro"/>
</dbReference>
<dbReference type="InterPro" id="IPR001305">
    <property type="entry name" value="HSP_DnaJ_Cys-rich_dom"/>
</dbReference>
<dbReference type="Gene3D" id="2.10.230.10">
    <property type="entry name" value="Heat shock protein DnaJ, cysteine-rich domain"/>
    <property type="match status" value="1"/>
</dbReference>
<gene>
    <name evidence="9" type="ORF">JVT61DRAFT_6572</name>
</gene>
<dbReference type="Pfam" id="PF00226">
    <property type="entry name" value="DnaJ"/>
    <property type="match status" value="1"/>
</dbReference>
<dbReference type="SMART" id="SM00271">
    <property type="entry name" value="DnaJ"/>
    <property type="match status" value="1"/>
</dbReference>
<dbReference type="SUPFAM" id="SSF57938">
    <property type="entry name" value="DnaJ/Hsp40 cysteine-rich domain"/>
    <property type="match status" value="1"/>
</dbReference>
<dbReference type="FunFam" id="2.60.260.20:FF:000003">
    <property type="entry name" value="DnaJ subfamily A member 2"/>
    <property type="match status" value="1"/>
</dbReference>
<feature type="domain" description="J" evidence="7">
    <location>
        <begin position="6"/>
        <end position="71"/>
    </location>
</feature>
<protein>
    <recommendedName>
        <fullName evidence="11">DnaJ-domain-containing protein</fullName>
    </recommendedName>
</protein>
<dbReference type="InterPro" id="IPR044713">
    <property type="entry name" value="DNJA1/2-like"/>
</dbReference>
<evidence type="ECO:0000256" key="2">
    <source>
        <dbReference type="ARBA" id="ARBA00022737"/>
    </source>
</evidence>
<keyword evidence="1 5" id="KW-0479">Metal-binding</keyword>
<keyword evidence="3 5" id="KW-0863">Zinc-finger</keyword>
<dbReference type="GO" id="GO:0008270">
    <property type="term" value="F:zinc ion binding"/>
    <property type="evidence" value="ECO:0007669"/>
    <property type="project" value="UniProtKB-KW"/>
</dbReference>
<dbReference type="CDD" id="cd10719">
    <property type="entry name" value="DnaJ_zf"/>
    <property type="match status" value="1"/>
</dbReference>
<dbReference type="OrthoDB" id="550424at2759"/>
<dbReference type="Pfam" id="PF01556">
    <property type="entry name" value="DnaJ_C"/>
    <property type="match status" value="1"/>
</dbReference>
<dbReference type="Proteomes" id="UP000683000">
    <property type="component" value="Unassembled WGS sequence"/>
</dbReference>
<dbReference type="AlphaFoldDB" id="A0A8I2YLJ3"/>
<dbReference type="InterPro" id="IPR036869">
    <property type="entry name" value="J_dom_sf"/>
</dbReference>
<dbReference type="CDD" id="cd10747">
    <property type="entry name" value="DnaJ_C"/>
    <property type="match status" value="1"/>
</dbReference>
<dbReference type="InterPro" id="IPR018253">
    <property type="entry name" value="DnaJ_domain_CS"/>
</dbReference>
<proteinExistence type="inferred from homology"/>
<evidence type="ECO:0000256" key="1">
    <source>
        <dbReference type="ARBA" id="ARBA00022723"/>
    </source>
</evidence>
<dbReference type="Gene3D" id="2.60.260.20">
    <property type="entry name" value="Urease metallochaperone UreE, N-terminal domain"/>
    <property type="match status" value="2"/>
</dbReference>
<dbReference type="PANTHER" id="PTHR43888">
    <property type="entry name" value="DNAJ-LIKE-2, ISOFORM A-RELATED"/>
    <property type="match status" value="1"/>
</dbReference>
<organism evidence="9 10">
    <name type="scientific">Boletus reticuloceps</name>
    <dbReference type="NCBI Taxonomy" id="495285"/>
    <lineage>
        <taxon>Eukaryota</taxon>
        <taxon>Fungi</taxon>
        <taxon>Dikarya</taxon>
        <taxon>Basidiomycota</taxon>
        <taxon>Agaricomycotina</taxon>
        <taxon>Agaricomycetes</taxon>
        <taxon>Agaricomycetidae</taxon>
        <taxon>Boletales</taxon>
        <taxon>Boletineae</taxon>
        <taxon>Boletaceae</taxon>
        <taxon>Boletoideae</taxon>
        <taxon>Boletus</taxon>
    </lineage>
</organism>
<evidence type="ECO:0000259" key="7">
    <source>
        <dbReference type="PROSITE" id="PS50076"/>
    </source>
</evidence>
<feature type="compositionally biased region" description="Basic and acidic residues" evidence="6">
    <location>
        <begin position="427"/>
        <end position="438"/>
    </location>
</feature>
<evidence type="ECO:0000256" key="3">
    <source>
        <dbReference type="ARBA" id="ARBA00022771"/>
    </source>
</evidence>
<keyword evidence="2" id="KW-0677">Repeat</keyword>
<dbReference type="InterPro" id="IPR012724">
    <property type="entry name" value="DnaJ"/>
</dbReference>
<keyword evidence="4 5" id="KW-0862">Zinc</keyword>
<feature type="zinc finger region" description="CR-type" evidence="5">
    <location>
        <begin position="134"/>
        <end position="219"/>
    </location>
</feature>